<dbReference type="AlphaFoldDB" id="A0A183II98"/>
<feature type="compositionally biased region" description="Basic and acidic residues" evidence="1">
    <location>
        <begin position="1"/>
        <end position="17"/>
    </location>
</feature>
<sequence>MPDKDEVKDDLQRRREQPSNNGETIDLAMGMTRWLEVEGKNAEDHQPHRTYLRRRKTRLVAASGEVLLVRRFELPRYGVTALSSSIVVVSSAAYVRAAVCSAALAFCCLSSFRTATTSNFVRTTIASITTAAFCRQARRTNSETTARRGEARRGLAVRPSVRPAGGPVLLGVNIRSSGRRLTDGQQQQQQR</sequence>
<accession>A0A183II98</accession>
<evidence type="ECO:0000313" key="3">
    <source>
        <dbReference type="Proteomes" id="UP000270296"/>
    </source>
</evidence>
<evidence type="ECO:0000313" key="4">
    <source>
        <dbReference type="WBParaSite" id="SBAD_0000349701-mRNA-1"/>
    </source>
</evidence>
<organism evidence="4">
    <name type="scientific">Soboliphyme baturini</name>
    <dbReference type="NCBI Taxonomy" id="241478"/>
    <lineage>
        <taxon>Eukaryota</taxon>
        <taxon>Metazoa</taxon>
        <taxon>Ecdysozoa</taxon>
        <taxon>Nematoda</taxon>
        <taxon>Enoplea</taxon>
        <taxon>Dorylaimia</taxon>
        <taxon>Dioctophymatida</taxon>
        <taxon>Dioctophymatoidea</taxon>
        <taxon>Soboliphymatidae</taxon>
        <taxon>Soboliphyme</taxon>
    </lineage>
</organism>
<evidence type="ECO:0000256" key="1">
    <source>
        <dbReference type="SAM" id="MobiDB-lite"/>
    </source>
</evidence>
<reference evidence="4" key="1">
    <citation type="submission" date="2016-06" db="UniProtKB">
        <authorList>
            <consortium name="WormBaseParasite"/>
        </authorList>
    </citation>
    <scope>IDENTIFICATION</scope>
</reference>
<keyword evidence="3" id="KW-1185">Reference proteome</keyword>
<dbReference type="EMBL" id="UZAM01007700">
    <property type="protein sequence ID" value="VDP00862.1"/>
    <property type="molecule type" value="Genomic_DNA"/>
</dbReference>
<evidence type="ECO:0000313" key="2">
    <source>
        <dbReference type="EMBL" id="VDP00862.1"/>
    </source>
</evidence>
<proteinExistence type="predicted"/>
<gene>
    <name evidence="2" type="ORF">SBAD_LOCUS3343</name>
</gene>
<feature type="region of interest" description="Disordered" evidence="1">
    <location>
        <begin position="1"/>
        <end position="23"/>
    </location>
</feature>
<dbReference type="WBParaSite" id="SBAD_0000349701-mRNA-1">
    <property type="protein sequence ID" value="SBAD_0000349701-mRNA-1"/>
    <property type="gene ID" value="SBAD_0000349701"/>
</dbReference>
<name>A0A183II98_9BILA</name>
<dbReference type="Proteomes" id="UP000270296">
    <property type="component" value="Unassembled WGS sequence"/>
</dbReference>
<reference evidence="2 3" key="2">
    <citation type="submission" date="2018-11" db="EMBL/GenBank/DDBJ databases">
        <authorList>
            <consortium name="Pathogen Informatics"/>
        </authorList>
    </citation>
    <scope>NUCLEOTIDE SEQUENCE [LARGE SCALE GENOMIC DNA]</scope>
</reference>
<protein>
    <submittedName>
        <fullName evidence="4">Nudix hydrolase domain-containing protein</fullName>
    </submittedName>
</protein>